<name>A0AC58UTL1_TOBAC</name>
<reference evidence="1" key="1">
    <citation type="journal article" date="2014" name="Nat. Commun.">
        <title>The tobacco genome sequence and its comparison with those of tomato and potato.</title>
        <authorList>
            <person name="Sierro N."/>
            <person name="Battey J.N."/>
            <person name="Ouadi S."/>
            <person name="Bakaher N."/>
            <person name="Bovet L."/>
            <person name="Willig A."/>
            <person name="Goepfert S."/>
            <person name="Peitsch M.C."/>
            <person name="Ivanov N.V."/>
        </authorList>
    </citation>
    <scope>NUCLEOTIDE SEQUENCE [LARGE SCALE GENOMIC DNA]</scope>
</reference>
<keyword evidence="1" id="KW-1185">Reference proteome</keyword>
<accession>A0AC58UTL1</accession>
<proteinExistence type="predicted"/>
<protein>
    <submittedName>
        <fullName evidence="2">Uncharacterized protein LOC107778164 isoform X1</fullName>
    </submittedName>
</protein>
<evidence type="ECO:0000313" key="1">
    <source>
        <dbReference type="Proteomes" id="UP000790787"/>
    </source>
</evidence>
<reference evidence="2" key="2">
    <citation type="submission" date="2025-08" db="UniProtKB">
        <authorList>
            <consortium name="RefSeq"/>
        </authorList>
    </citation>
    <scope>IDENTIFICATION</scope>
    <source>
        <tissue evidence="2">Leaf</tissue>
    </source>
</reference>
<sequence>MNQRAGGRGRPSGTDGSDFSYRMVVDSRYTKVAKAKYRLAKLIFAQAVTQLMIAANVFISLSKKESRDRVSIFSLAIGLVSILAGELGRKRSRSNFLKFYVFGSSMAILLSVAYLAMSNLSLETTYQDKGTQTDESQESKDIFTILTTLSLQMESMGKRLQQLESQQHDYKNAELSQSEDSKLPEVEGDVGKLQKTHNTVALYTAAGTSKQVSKKPHINVNLHRVEALFIKCFFMIICS</sequence>
<dbReference type="RefSeq" id="XP_075112828.1">
    <property type="nucleotide sequence ID" value="XM_075256727.1"/>
</dbReference>
<gene>
    <name evidence="2" type="primary">LOC107778164</name>
</gene>
<organism evidence="1 2">
    <name type="scientific">Nicotiana tabacum</name>
    <name type="common">Common tobacco</name>
    <dbReference type="NCBI Taxonomy" id="4097"/>
    <lineage>
        <taxon>Eukaryota</taxon>
        <taxon>Viridiplantae</taxon>
        <taxon>Streptophyta</taxon>
        <taxon>Embryophyta</taxon>
        <taxon>Tracheophyta</taxon>
        <taxon>Spermatophyta</taxon>
        <taxon>Magnoliopsida</taxon>
        <taxon>eudicotyledons</taxon>
        <taxon>Gunneridae</taxon>
        <taxon>Pentapetalae</taxon>
        <taxon>asterids</taxon>
        <taxon>lamiids</taxon>
        <taxon>Solanales</taxon>
        <taxon>Solanaceae</taxon>
        <taxon>Nicotianoideae</taxon>
        <taxon>Nicotianeae</taxon>
        <taxon>Nicotiana</taxon>
    </lineage>
</organism>
<dbReference type="Proteomes" id="UP000790787">
    <property type="component" value="Chromosome 6"/>
</dbReference>
<evidence type="ECO:0000313" key="2">
    <source>
        <dbReference type="RefSeq" id="XP_075112828.1"/>
    </source>
</evidence>